<evidence type="ECO:0000313" key="2">
    <source>
        <dbReference type="Proteomes" id="UP001055811"/>
    </source>
</evidence>
<protein>
    <submittedName>
        <fullName evidence="1">Uncharacterized protein</fullName>
    </submittedName>
</protein>
<organism evidence="1 2">
    <name type="scientific">Cichorium intybus</name>
    <name type="common">Chicory</name>
    <dbReference type="NCBI Taxonomy" id="13427"/>
    <lineage>
        <taxon>Eukaryota</taxon>
        <taxon>Viridiplantae</taxon>
        <taxon>Streptophyta</taxon>
        <taxon>Embryophyta</taxon>
        <taxon>Tracheophyta</taxon>
        <taxon>Spermatophyta</taxon>
        <taxon>Magnoliopsida</taxon>
        <taxon>eudicotyledons</taxon>
        <taxon>Gunneridae</taxon>
        <taxon>Pentapetalae</taxon>
        <taxon>asterids</taxon>
        <taxon>campanulids</taxon>
        <taxon>Asterales</taxon>
        <taxon>Asteraceae</taxon>
        <taxon>Cichorioideae</taxon>
        <taxon>Cichorieae</taxon>
        <taxon>Cichoriinae</taxon>
        <taxon>Cichorium</taxon>
    </lineage>
</organism>
<gene>
    <name evidence="1" type="ORF">L2E82_31911</name>
</gene>
<accession>A0ACB9BFS4</accession>
<sequence length="69" mass="8209">MCNLKKRFWNMEAEWGLRLLWVWLTNLTLPKQEKFEAATTSLAEMEERLFMAKSMLEATLQYQSGQHKA</sequence>
<evidence type="ECO:0000313" key="1">
    <source>
        <dbReference type="EMBL" id="KAI3720912.1"/>
    </source>
</evidence>
<dbReference type="EMBL" id="CM042014">
    <property type="protein sequence ID" value="KAI3720912.1"/>
    <property type="molecule type" value="Genomic_DNA"/>
</dbReference>
<reference evidence="2" key="1">
    <citation type="journal article" date="2022" name="Mol. Ecol. Resour.">
        <title>The genomes of chicory, endive, great burdock and yacon provide insights into Asteraceae palaeo-polyploidization history and plant inulin production.</title>
        <authorList>
            <person name="Fan W."/>
            <person name="Wang S."/>
            <person name="Wang H."/>
            <person name="Wang A."/>
            <person name="Jiang F."/>
            <person name="Liu H."/>
            <person name="Zhao H."/>
            <person name="Xu D."/>
            <person name="Zhang Y."/>
        </authorList>
    </citation>
    <scope>NUCLEOTIDE SEQUENCE [LARGE SCALE GENOMIC DNA]</scope>
    <source>
        <strain evidence="2">cv. Punajuju</strain>
    </source>
</reference>
<keyword evidence="2" id="KW-1185">Reference proteome</keyword>
<dbReference type="Proteomes" id="UP001055811">
    <property type="component" value="Linkage Group LG06"/>
</dbReference>
<name>A0ACB9BFS4_CICIN</name>
<comment type="caution">
    <text evidence="1">The sequence shown here is derived from an EMBL/GenBank/DDBJ whole genome shotgun (WGS) entry which is preliminary data.</text>
</comment>
<proteinExistence type="predicted"/>
<reference evidence="1 2" key="2">
    <citation type="journal article" date="2022" name="Mol. Ecol. Resour.">
        <title>The genomes of chicory, endive, great burdock and yacon provide insights into Asteraceae paleo-polyploidization history and plant inulin production.</title>
        <authorList>
            <person name="Fan W."/>
            <person name="Wang S."/>
            <person name="Wang H."/>
            <person name="Wang A."/>
            <person name="Jiang F."/>
            <person name="Liu H."/>
            <person name="Zhao H."/>
            <person name="Xu D."/>
            <person name="Zhang Y."/>
        </authorList>
    </citation>
    <scope>NUCLEOTIDE SEQUENCE [LARGE SCALE GENOMIC DNA]</scope>
    <source>
        <strain evidence="2">cv. Punajuju</strain>
        <tissue evidence="1">Leaves</tissue>
    </source>
</reference>